<keyword evidence="2" id="KW-1185">Reference proteome</keyword>
<evidence type="ECO:0000313" key="1">
    <source>
        <dbReference type="EMBL" id="AWT25045.1"/>
    </source>
</evidence>
<organism evidence="1 2">
    <name type="scientific">Corynebacterium provencense</name>
    <dbReference type="NCBI Taxonomy" id="1737425"/>
    <lineage>
        <taxon>Bacteria</taxon>
        <taxon>Bacillati</taxon>
        <taxon>Actinomycetota</taxon>
        <taxon>Actinomycetes</taxon>
        <taxon>Mycobacteriales</taxon>
        <taxon>Corynebacteriaceae</taxon>
        <taxon>Corynebacterium</taxon>
    </lineage>
</organism>
<protein>
    <recommendedName>
        <fullName evidence="3">AbiEi antitoxin C-terminal domain-containing protein</fullName>
    </recommendedName>
</protein>
<dbReference type="KEGG" id="cpre:Csp1_02170"/>
<reference evidence="2" key="1">
    <citation type="submission" date="2017-11" db="EMBL/GenBank/DDBJ databases">
        <title>Otitis media/interna in a cat caused by the recently described species Corynebacterium provencense.</title>
        <authorList>
            <person name="Kittl S."/>
            <person name="Brodard I."/>
            <person name="Rychener L."/>
            <person name="Jores J."/>
            <person name="Roosje P."/>
            <person name="Gobeli Brawand S."/>
        </authorList>
    </citation>
    <scope>NUCLEOTIDE SEQUENCE [LARGE SCALE GENOMIC DNA]</scope>
    <source>
        <strain evidence="2">17KM38</strain>
    </source>
</reference>
<accession>A0A2Z3YLM1</accession>
<dbReference type="AlphaFoldDB" id="A0A2Z3YLM1"/>
<evidence type="ECO:0000313" key="2">
    <source>
        <dbReference type="Proteomes" id="UP000247696"/>
    </source>
</evidence>
<dbReference type="Proteomes" id="UP000247696">
    <property type="component" value="Chromosome"/>
</dbReference>
<evidence type="ECO:0008006" key="3">
    <source>
        <dbReference type="Google" id="ProtNLM"/>
    </source>
</evidence>
<gene>
    <name evidence="1" type="ORF">Csp1_02170</name>
</gene>
<name>A0A2Z3YLM1_9CORY</name>
<dbReference type="EMBL" id="CP024988">
    <property type="protein sequence ID" value="AWT25045.1"/>
    <property type="molecule type" value="Genomic_DNA"/>
</dbReference>
<proteinExistence type="predicted"/>
<dbReference type="STRING" id="1737425.GCA_900049755_01217"/>
<sequence>MSRATLRDRWVSVDYGMFIRAEQQFPETSSSAVYGRRIHPATLVLAHLIRHPRRIATSFAAAVFYGMRYFVDGEQLEFLTPKGTRRSACPPHVILYPTRYIERHRAAASPVLDDRPDLLRTDPRTTLSRMLRRVSVPDATRDRCWQVPDLSTVRPGFTREFLRCVQVSDAFHQALGATVVGSPAALGLPGGVDATDAARVLGYTDVGAESPPETVLRLAVGDLAPGLHSQVPVFRDDGTLLTTSDLAWEDRGLHLFYDGVHHLRRAQRDHDSRVLAVLQRDGGRVLRVTAGDLRDVRAVAALRRRVAVALG</sequence>